<evidence type="ECO:0000313" key="5">
    <source>
        <dbReference type="Proteomes" id="UP001575181"/>
    </source>
</evidence>
<dbReference type="PANTHER" id="PTHR11365">
    <property type="entry name" value="5-OXOPROLINASE RELATED"/>
    <property type="match status" value="1"/>
</dbReference>
<dbReference type="InterPro" id="IPR002821">
    <property type="entry name" value="Hydantoinase_A"/>
</dbReference>
<evidence type="ECO:0000259" key="3">
    <source>
        <dbReference type="Pfam" id="PF19278"/>
    </source>
</evidence>
<dbReference type="PANTHER" id="PTHR11365:SF23">
    <property type="entry name" value="HYPOTHETICAL 5-OXOPROLINASE (EUROFUNG)-RELATED"/>
    <property type="match status" value="1"/>
</dbReference>
<gene>
    <name evidence="4" type="ORF">ACERLL_14035</name>
</gene>
<comment type="caution">
    <text evidence="4">The sequence shown here is derived from an EMBL/GenBank/DDBJ whole genome shotgun (WGS) entry which is preliminary data.</text>
</comment>
<organism evidence="4 5">
    <name type="scientific">Thiohalorhabdus methylotrophus</name>
    <dbReference type="NCBI Taxonomy" id="3242694"/>
    <lineage>
        <taxon>Bacteria</taxon>
        <taxon>Pseudomonadati</taxon>
        <taxon>Pseudomonadota</taxon>
        <taxon>Gammaproteobacteria</taxon>
        <taxon>Thiohalorhabdales</taxon>
        <taxon>Thiohalorhabdaceae</taxon>
        <taxon>Thiohalorhabdus</taxon>
    </lineage>
</organism>
<dbReference type="SUPFAM" id="SSF53067">
    <property type="entry name" value="Actin-like ATPase domain"/>
    <property type="match status" value="1"/>
</dbReference>
<accession>A0ABV4TZC9</accession>
<dbReference type="InterPro" id="IPR008040">
    <property type="entry name" value="Hydant_A_N"/>
</dbReference>
<feature type="domain" description="Acetophenone carboxylase-like C-terminal" evidence="3">
    <location>
        <begin position="504"/>
        <end position="653"/>
    </location>
</feature>
<reference evidence="4 5" key="1">
    <citation type="submission" date="2024-08" db="EMBL/GenBank/DDBJ databases">
        <title>Whole-genome sequencing of halo(alkali)philic microorganisms from hypersaline lakes.</title>
        <authorList>
            <person name="Sorokin D.Y."/>
            <person name="Merkel A.Y."/>
            <person name="Messina E."/>
            <person name="Yakimov M."/>
        </authorList>
    </citation>
    <scope>NUCLEOTIDE SEQUENCE [LARGE SCALE GENOMIC DNA]</scope>
    <source>
        <strain evidence="4 5">Cl-TMA</strain>
    </source>
</reference>
<feature type="domain" description="Hydantoinase/oxoprolinase N-terminal" evidence="2">
    <location>
        <begin position="4"/>
        <end position="174"/>
    </location>
</feature>
<dbReference type="EMBL" id="JBGUAW010000009">
    <property type="protein sequence ID" value="MFA9461940.1"/>
    <property type="molecule type" value="Genomic_DNA"/>
</dbReference>
<sequence length="665" mass="69584">MAWRIGVDIGGTFTDVVAVEPGSHGRVDRKVLTTPADPIQGVVAGIRGLAAEGVDFGAAEAVVHATTLITNALIERKGVPTALITNAGFADLPDIGDEGRYDLYDLALRKPEPLVPRDHRFEVPGRLAADGTELAPVDPEAVKQLDLSGVEAVAVCLLHAYAGGGHEQAVRDALPEGVDVSLSSEVAPEIREYPRMTTAMANAYVLPIARRYLERMRDALAAEGLAAPLYIALSHEGITTPEDAAHFPIRILESGPAAGATEAARSMPGEERILSFDIGGTTAKACYIMGGRPLIEPRFEAARVHRHRAGSGLPMLVPVVDLIEIGAGGGSIARRDPLGLIQAGPDSAGADPGPVCYGRGGTEPTVTDADLLLGYLDPEAFAAGAMRLDVDAARAALGSLADDPVEAAWAVRQAVDEDMVEATRIHAVEKGLDPAEFAMVAFGGAGPVHAASVAARLGVRTVLLPVGAGVASAHGCLAQAPAFERTRSWPGGLAELDLGEVDRLLQALEDDCLDRLSHAGAAEVAVERWATLRYAGQGTEVPVALAEGKLDRDDLRARFEAAYAELFGRTAPGNPVEAVSWRVRVTGPAPEIGWPQVQPGSGEPYAEAPAVFDGDWVDTPRYRRADLPPHLNGPALIVDAASTLVVPPGARVDLLGDGSLRLMLS</sequence>
<evidence type="ECO:0000259" key="2">
    <source>
        <dbReference type="Pfam" id="PF05378"/>
    </source>
</evidence>
<evidence type="ECO:0000259" key="1">
    <source>
        <dbReference type="Pfam" id="PF01968"/>
    </source>
</evidence>
<name>A0ABV4TZC9_9GAMM</name>
<evidence type="ECO:0000313" key="4">
    <source>
        <dbReference type="EMBL" id="MFA9461940.1"/>
    </source>
</evidence>
<dbReference type="RefSeq" id="WP_373656727.1">
    <property type="nucleotide sequence ID" value="NZ_JBGUAW010000009.1"/>
</dbReference>
<dbReference type="Pfam" id="PF01968">
    <property type="entry name" value="Hydantoinase_A"/>
    <property type="match status" value="1"/>
</dbReference>
<dbReference type="Pfam" id="PF05378">
    <property type="entry name" value="Hydant_A_N"/>
    <property type="match status" value="1"/>
</dbReference>
<feature type="domain" description="Hydantoinase A/oxoprolinase" evidence="1">
    <location>
        <begin position="195"/>
        <end position="478"/>
    </location>
</feature>
<protein>
    <submittedName>
        <fullName evidence="4">Hydantoinase/oxoprolinase family protein</fullName>
    </submittedName>
</protein>
<dbReference type="InterPro" id="IPR045079">
    <property type="entry name" value="Oxoprolinase-like"/>
</dbReference>
<dbReference type="InterPro" id="IPR049517">
    <property type="entry name" value="ACX-like_C"/>
</dbReference>
<dbReference type="InterPro" id="IPR043129">
    <property type="entry name" value="ATPase_NBD"/>
</dbReference>
<proteinExistence type="predicted"/>
<dbReference type="Proteomes" id="UP001575181">
    <property type="component" value="Unassembled WGS sequence"/>
</dbReference>
<dbReference type="Pfam" id="PF19278">
    <property type="entry name" value="Hydant_A_C"/>
    <property type="match status" value="1"/>
</dbReference>
<keyword evidence="5" id="KW-1185">Reference proteome</keyword>